<comment type="caution">
    <text evidence="1">The sequence shown here is derived from an EMBL/GenBank/DDBJ whole genome shotgun (WGS) entry which is preliminary data.</text>
</comment>
<dbReference type="Proteomes" id="UP000596742">
    <property type="component" value="Unassembled WGS sequence"/>
</dbReference>
<evidence type="ECO:0000313" key="1">
    <source>
        <dbReference type="EMBL" id="VDI03170.1"/>
    </source>
</evidence>
<dbReference type="OrthoDB" id="6200863at2759"/>
<keyword evidence="2" id="KW-1185">Reference proteome</keyword>
<evidence type="ECO:0000313" key="2">
    <source>
        <dbReference type="Proteomes" id="UP000596742"/>
    </source>
</evidence>
<organism evidence="1 2">
    <name type="scientific">Mytilus galloprovincialis</name>
    <name type="common">Mediterranean mussel</name>
    <dbReference type="NCBI Taxonomy" id="29158"/>
    <lineage>
        <taxon>Eukaryota</taxon>
        <taxon>Metazoa</taxon>
        <taxon>Spiralia</taxon>
        <taxon>Lophotrochozoa</taxon>
        <taxon>Mollusca</taxon>
        <taxon>Bivalvia</taxon>
        <taxon>Autobranchia</taxon>
        <taxon>Pteriomorphia</taxon>
        <taxon>Mytilida</taxon>
        <taxon>Mytiloidea</taxon>
        <taxon>Mytilidae</taxon>
        <taxon>Mytilinae</taxon>
        <taxon>Mytilus</taxon>
    </lineage>
</organism>
<reference evidence="1" key="1">
    <citation type="submission" date="2018-11" db="EMBL/GenBank/DDBJ databases">
        <authorList>
            <person name="Alioto T."/>
            <person name="Alioto T."/>
        </authorList>
    </citation>
    <scope>NUCLEOTIDE SEQUENCE</scope>
</reference>
<accession>A0A8B6CFD3</accession>
<sequence length="168" mass="18775">MRGKSKKLSKKELTIHKSQNSCSVQDLDELHINNETFQTAVDHEIDGGNNSPSYEILKREPLVNSTSYDCLYLSCTMESEIMYINTKNSAISMSDSTKTDSKCNGQNERVKQKRENACAVHDSAIVELTINHNQSQAAAYHALDNGDISPQYEELNNVPAVIQHNTIV</sequence>
<name>A0A8B6CFD3_MYTGA</name>
<dbReference type="AlphaFoldDB" id="A0A8B6CFD3"/>
<gene>
    <name evidence="1" type="ORF">MGAL_10B048650</name>
</gene>
<protein>
    <submittedName>
        <fullName evidence="1">Uncharacterized protein</fullName>
    </submittedName>
</protein>
<proteinExistence type="predicted"/>
<dbReference type="EMBL" id="UYJE01001567">
    <property type="protein sequence ID" value="VDI03170.1"/>
    <property type="molecule type" value="Genomic_DNA"/>
</dbReference>